<dbReference type="OrthoDB" id="7853020at2"/>
<accession>A0A1I1M364</accession>
<organism evidence="2 3">
    <name type="scientific">Tropicimonas isoalkanivorans</name>
    <dbReference type="NCBI Taxonomy" id="441112"/>
    <lineage>
        <taxon>Bacteria</taxon>
        <taxon>Pseudomonadati</taxon>
        <taxon>Pseudomonadota</taxon>
        <taxon>Alphaproteobacteria</taxon>
        <taxon>Rhodobacterales</taxon>
        <taxon>Roseobacteraceae</taxon>
        <taxon>Tropicimonas</taxon>
    </lineage>
</organism>
<evidence type="ECO:0008006" key="4">
    <source>
        <dbReference type="Google" id="ProtNLM"/>
    </source>
</evidence>
<evidence type="ECO:0000256" key="1">
    <source>
        <dbReference type="SAM" id="SignalP"/>
    </source>
</evidence>
<dbReference type="AlphaFoldDB" id="A0A1I1M364"/>
<dbReference type="SUPFAM" id="SSF53300">
    <property type="entry name" value="vWA-like"/>
    <property type="match status" value="1"/>
</dbReference>
<dbReference type="InterPro" id="IPR036465">
    <property type="entry name" value="vWFA_dom_sf"/>
</dbReference>
<gene>
    <name evidence="2" type="ORF">SAMN04488094_109139</name>
</gene>
<evidence type="ECO:0000313" key="2">
    <source>
        <dbReference type="EMBL" id="SFC79849.1"/>
    </source>
</evidence>
<feature type="signal peptide" evidence="1">
    <location>
        <begin position="1"/>
        <end position="21"/>
    </location>
</feature>
<dbReference type="EMBL" id="FOLG01000009">
    <property type="protein sequence ID" value="SFC79849.1"/>
    <property type="molecule type" value="Genomic_DNA"/>
</dbReference>
<dbReference type="Gene3D" id="3.40.50.410">
    <property type="entry name" value="von Willebrand factor, type A domain"/>
    <property type="match status" value="1"/>
</dbReference>
<sequence>MRLLLSLVLACICASAVTARAESHTIFLLDVSGSMELPVADEKRIDRAKAALVAPLSSGRYPGAELIMWNTQKFFDDYGDGAKLASQLSAATKGHRGSYLGSAFESISEAGYRCAHVVFVTDEYPDDQGDFTHAINGLLAADRQNTVTIYVVNHPLSNRYAKRFAQVSDSTSYRVVDGNRERSLDAFLTANPATDACGTLS</sequence>
<feature type="chain" id="PRO_5011492468" description="VWFA domain-containing protein" evidence="1">
    <location>
        <begin position="22"/>
        <end position="201"/>
    </location>
</feature>
<proteinExistence type="predicted"/>
<dbReference type="RefSeq" id="WP_093361515.1">
    <property type="nucleotide sequence ID" value="NZ_FOLG01000009.1"/>
</dbReference>
<protein>
    <recommendedName>
        <fullName evidence="4">VWFA domain-containing protein</fullName>
    </recommendedName>
</protein>
<name>A0A1I1M364_9RHOB</name>
<keyword evidence="1" id="KW-0732">Signal</keyword>
<reference evidence="2 3" key="1">
    <citation type="submission" date="2016-10" db="EMBL/GenBank/DDBJ databases">
        <authorList>
            <person name="de Groot N.N."/>
        </authorList>
    </citation>
    <scope>NUCLEOTIDE SEQUENCE [LARGE SCALE GENOMIC DNA]</scope>
    <source>
        <strain evidence="2 3">DSM 19548</strain>
    </source>
</reference>
<dbReference type="Proteomes" id="UP000198728">
    <property type="component" value="Unassembled WGS sequence"/>
</dbReference>
<keyword evidence="3" id="KW-1185">Reference proteome</keyword>
<evidence type="ECO:0000313" key="3">
    <source>
        <dbReference type="Proteomes" id="UP000198728"/>
    </source>
</evidence>